<dbReference type="PROSITE" id="PS50105">
    <property type="entry name" value="SAM_DOMAIN"/>
    <property type="match status" value="1"/>
</dbReference>
<dbReference type="InterPro" id="IPR050548">
    <property type="entry name" value="PcG_chromatin_remod_factors"/>
</dbReference>
<name>A0AAD9IXG0_9ANNE</name>
<dbReference type="CDD" id="cd09509">
    <property type="entry name" value="SAM_Polycomb"/>
    <property type="match status" value="1"/>
</dbReference>
<dbReference type="EMBL" id="JAODUP010000998">
    <property type="protein sequence ID" value="KAK2142080.1"/>
    <property type="molecule type" value="Genomic_DNA"/>
</dbReference>
<dbReference type="PANTHER" id="PTHR12247">
    <property type="entry name" value="POLYCOMB GROUP PROTEIN"/>
    <property type="match status" value="1"/>
</dbReference>
<proteinExistence type="predicted"/>
<feature type="compositionally biased region" description="Low complexity" evidence="1">
    <location>
        <begin position="98"/>
        <end position="112"/>
    </location>
</feature>
<protein>
    <recommendedName>
        <fullName evidence="2">SAM domain-containing protein</fullName>
    </recommendedName>
</protein>
<evidence type="ECO:0000256" key="1">
    <source>
        <dbReference type="SAM" id="MobiDB-lite"/>
    </source>
</evidence>
<dbReference type="InterPro" id="IPR013761">
    <property type="entry name" value="SAM/pointed_sf"/>
</dbReference>
<keyword evidence="4" id="KW-1185">Reference proteome</keyword>
<organism evidence="3 4">
    <name type="scientific">Paralvinella palmiformis</name>
    <dbReference type="NCBI Taxonomy" id="53620"/>
    <lineage>
        <taxon>Eukaryota</taxon>
        <taxon>Metazoa</taxon>
        <taxon>Spiralia</taxon>
        <taxon>Lophotrochozoa</taxon>
        <taxon>Annelida</taxon>
        <taxon>Polychaeta</taxon>
        <taxon>Sedentaria</taxon>
        <taxon>Canalipalpata</taxon>
        <taxon>Terebellida</taxon>
        <taxon>Terebelliformia</taxon>
        <taxon>Alvinellidae</taxon>
        <taxon>Paralvinella</taxon>
    </lineage>
</organism>
<feature type="compositionally biased region" description="Polar residues" evidence="1">
    <location>
        <begin position="84"/>
        <end position="97"/>
    </location>
</feature>
<gene>
    <name evidence="3" type="ORF">LSH36_998g00042</name>
</gene>
<sequence length="574" mass="63855">MNYPLKKRRGRPPKYLSVWQYQHGNNTITGDNNNNTITAHNNTITAHNNTITAHNNTIMGYNNGTVDHVFDVIDHVVDMSKGSNGISSEEHANTTYCNNNNSSNDNTNSNNSNDDDNNNNRNSNKDDNIGDVDNNQNLPSPHHPNLCSGSPPTDSGDSRPETQQKDGEMNRNPTTPGEHSPHPRSRTPDGGQTGRNSVYLDHNQDPAMGNPDRKRQNSTDRSNNGERFHIFGIAPSGSNGVGEAGVTSFRAESGQPIKRRPGRPPGSTKKARTSFPPFAKKSADEDQFSLRRFFEAGGRDYHEYLEWLKTKRNPTSSSPHVPLIMPPFCQLPMVSNDVSMTSQPFAFPAPPLYRTPIPLLTGVRTAATAVVAPVTPHEQTTDHERAKMAVQSTRNPNFLIQQTPFDYKCFTCKPNIPISDTVRQPAPDACILDLSSKRMRNDSDSEKENDCLDMSVNKRSRQDRGHFARRELVPKIQTGVDVRKPEAGSKQVTDDLVESSTGCDVTTTWSVEEVANFVSRIPECHVYAEVFRTQRIDGTTLPHLSDDHLLNHVGMKLGHMIHLRLALSRLKSEK</sequence>
<dbReference type="PANTHER" id="PTHR12247:SF89">
    <property type="entry name" value="STERILE ALPHA MOTIF DOMAIN-CONTAINING PROTEIN 7"/>
    <property type="match status" value="1"/>
</dbReference>
<reference evidence="3" key="1">
    <citation type="journal article" date="2023" name="Mol. Biol. Evol.">
        <title>Third-Generation Sequencing Reveals the Adaptive Role of the Epigenome in Three Deep-Sea Polychaetes.</title>
        <authorList>
            <person name="Perez M."/>
            <person name="Aroh O."/>
            <person name="Sun Y."/>
            <person name="Lan Y."/>
            <person name="Juniper S.K."/>
            <person name="Young C.R."/>
            <person name="Angers B."/>
            <person name="Qian P.Y."/>
        </authorList>
    </citation>
    <scope>NUCLEOTIDE SEQUENCE</scope>
    <source>
        <strain evidence="3">P08H-3</strain>
    </source>
</reference>
<dbReference type="AlphaFoldDB" id="A0AAD9IXG0"/>
<dbReference type="Pfam" id="PF07647">
    <property type="entry name" value="SAM_2"/>
    <property type="match status" value="1"/>
</dbReference>
<dbReference type="SUPFAM" id="SSF47769">
    <property type="entry name" value="SAM/Pointed domain"/>
    <property type="match status" value="1"/>
</dbReference>
<feature type="compositionally biased region" description="Basic and acidic residues" evidence="1">
    <location>
        <begin position="156"/>
        <end position="169"/>
    </location>
</feature>
<dbReference type="Proteomes" id="UP001208570">
    <property type="component" value="Unassembled WGS sequence"/>
</dbReference>
<accession>A0AAD9IXG0</accession>
<dbReference type="GO" id="GO:0005634">
    <property type="term" value="C:nucleus"/>
    <property type="evidence" value="ECO:0007669"/>
    <property type="project" value="TreeGrafter"/>
</dbReference>
<feature type="compositionally biased region" description="Basic and acidic residues" evidence="1">
    <location>
        <begin position="211"/>
        <end position="229"/>
    </location>
</feature>
<dbReference type="SMART" id="SM00454">
    <property type="entry name" value="SAM"/>
    <property type="match status" value="1"/>
</dbReference>
<dbReference type="InterPro" id="IPR001660">
    <property type="entry name" value="SAM"/>
</dbReference>
<dbReference type="Gene3D" id="1.10.150.50">
    <property type="entry name" value="Transcription Factor, Ets-1"/>
    <property type="match status" value="1"/>
</dbReference>
<evidence type="ECO:0000259" key="2">
    <source>
        <dbReference type="PROSITE" id="PS50105"/>
    </source>
</evidence>
<dbReference type="GO" id="GO:0045892">
    <property type="term" value="P:negative regulation of DNA-templated transcription"/>
    <property type="evidence" value="ECO:0007669"/>
    <property type="project" value="TreeGrafter"/>
</dbReference>
<feature type="domain" description="SAM" evidence="2">
    <location>
        <begin position="509"/>
        <end position="573"/>
    </location>
</feature>
<feature type="region of interest" description="Disordered" evidence="1">
    <location>
        <begin position="84"/>
        <end position="282"/>
    </location>
</feature>
<dbReference type="GO" id="GO:0003682">
    <property type="term" value="F:chromatin binding"/>
    <property type="evidence" value="ECO:0007669"/>
    <property type="project" value="TreeGrafter"/>
</dbReference>
<evidence type="ECO:0000313" key="4">
    <source>
        <dbReference type="Proteomes" id="UP001208570"/>
    </source>
</evidence>
<evidence type="ECO:0000313" key="3">
    <source>
        <dbReference type="EMBL" id="KAK2142080.1"/>
    </source>
</evidence>
<dbReference type="GO" id="GO:0042393">
    <property type="term" value="F:histone binding"/>
    <property type="evidence" value="ECO:0007669"/>
    <property type="project" value="TreeGrafter"/>
</dbReference>
<comment type="caution">
    <text evidence="3">The sequence shown here is derived from an EMBL/GenBank/DDBJ whole genome shotgun (WGS) entry which is preliminary data.</text>
</comment>